<accession>A0ABN2L6S2</accession>
<dbReference type="InterPro" id="IPR006050">
    <property type="entry name" value="DNA_photolyase_N"/>
</dbReference>
<dbReference type="Gene3D" id="3.40.50.620">
    <property type="entry name" value="HUPs"/>
    <property type="match status" value="1"/>
</dbReference>
<reference evidence="7 8" key="1">
    <citation type="journal article" date="2019" name="Int. J. Syst. Evol. Microbiol.">
        <title>The Global Catalogue of Microorganisms (GCM) 10K type strain sequencing project: providing services to taxonomists for standard genome sequencing and annotation.</title>
        <authorList>
            <consortium name="The Broad Institute Genomics Platform"/>
            <consortium name="The Broad Institute Genome Sequencing Center for Infectious Disease"/>
            <person name="Wu L."/>
            <person name="Ma J."/>
        </authorList>
    </citation>
    <scope>NUCLEOTIDE SEQUENCE [LARGE SCALE GENOMIC DNA]</scope>
    <source>
        <strain evidence="7 8">JCM 15591</strain>
    </source>
</reference>
<dbReference type="Proteomes" id="UP001501475">
    <property type="component" value="Unassembled WGS sequence"/>
</dbReference>
<feature type="region of interest" description="Disordered" evidence="5">
    <location>
        <begin position="151"/>
        <end position="186"/>
    </location>
</feature>
<dbReference type="RefSeq" id="WP_344069412.1">
    <property type="nucleotide sequence ID" value="NZ_BAAAPN010000106.1"/>
</dbReference>
<organism evidence="7 8">
    <name type="scientific">Nostocoides vanveenii</name>
    <dbReference type="NCBI Taxonomy" id="330835"/>
    <lineage>
        <taxon>Bacteria</taxon>
        <taxon>Bacillati</taxon>
        <taxon>Actinomycetota</taxon>
        <taxon>Actinomycetes</taxon>
        <taxon>Micrococcales</taxon>
        <taxon>Intrasporangiaceae</taxon>
        <taxon>Nostocoides</taxon>
    </lineage>
</organism>
<keyword evidence="3 4" id="KW-0274">FAD</keyword>
<dbReference type="Pfam" id="PF00875">
    <property type="entry name" value="DNA_photolyase"/>
    <property type="match status" value="1"/>
</dbReference>
<dbReference type="EMBL" id="BAAAPN010000106">
    <property type="protein sequence ID" value="GAA1777088.1"/>
    <property type="molecule type" value="Genomic_DNA"/>
</dbReference>
<dbReference type="Pfam" id="PF03441">
    <property type="entry name" value="FAD_binding_7"/>
    <property type="match status" value="1"/>
</dbReference>
<protein>
    <submittedName>
        <fullName evidence="7">Deoxyribodipyrimidine photo-lyase</fullName>
    </submittedName>
</protein>
<dbReference type="PRINTS" id="PR00147">
    <property type="entry name" value="DNAPHOTLYASE"/>
</dbReference>
<evidence type="ECO:0000256" key="3">
    <source>
        <dbReference type="ARBA" id="ARBA00022827"/>
    </source>
</evidence>
<dbReference type="PROSITE" id="PS51645">
    <property type="entry name" value="PHR_CRY_ALPHA_BETA"/>
    <property type="match status" value="1"/>
</dbReference>
<evidence type="ECO:0000313" key="8">
    <source>
        <dbReference type="Proteomes" id="UP001501475"/>
    </source>
</evidence>
<evidence type="ECO:0000256" key="2">
    <source>
        <dbReference type="ARBA" id="ARBA00022630"/>
    </source>
</evidence>
<dbReference type="InterPro" id="IPR002081">
    <property type="entry name" value="Cryptochrome/DNA_photolyase_1"/>
</dbReference>
<keyword evidence="2 4" id="KW-0285">Flavoprotein</keyword>
<dbReference type="PANTHER" id="PTHR11455:SF9">
    <property type="entry name" value="CRYPTOCHROME CIRCADIAN CLOCK 5 ISOFORM X1"/>
    <property type="match status" value="1"/>
</dbReference>
<dbReference type="InterPro" id="IPR014729">
    <property type="entry name" value="Rossmann-like_a/b/a_fold"/>
</dbReference>
<comment type="cofactor">
    <cofactor evidence="1">
        <name>FAD</name>
        <dbReference type="ChEBI" id="CHEBI:57692"/>
    </cofactor>
</comment>
<evidence type="ECO:0000259" key="6">
    <source>
        <dbReference type="PROSITE" id="PS51645"/>
    </source>
</evidence>
<keyword evidence="4" id="KW-0157">Chromophore</keyword>
<evidence type="ECO:0000256" key="1">
    <source>
        <dbReference type="ARBA" id="ARBA00001974"/>
    </source>
</evidence>
<evidence type="ECO:0000256" key="4">
    <source>
        <dbReference type="RuleBase" id="RU004182"/>
    </source>
</evidence>
<dbReference type="InterPro" id="IPR005101">
    <property type="entry name" value="Cryptochr/Photolyase_FAD-bd"/>
</dbReference>
<dbReference type="SUPFAM" id="SSF48173">
    <property type="entry name" value="Cryptochrome/photolyase FAD-binding domain"/>
    <property type="match status" value="1"/>
</dbReference>
<dbReference type="PANTHER" id="PTHR11455">
    <property type="entry name" value="CRYPTOCHROME"/>
    <property type="match status" value="1"/>
</dbReference>
<evidence type="ECO:0000313" key="7">
    <source>
        <dbReference type="EMBL" id="GAA1777088.1"/>
    </source>
</evidence>
<evidence type="ECO:0000256" key="5">
    <source>
        <dbReference type="SAM" id="MobiDB-lite"/>
    </source>
</evidence>
<dbReference type="Gene3D" id="1.25.40.80">
    <property type="match status" value="1"/>
</dbReference>
<proteinExistence type="inferred from homology"/>
<feature type="domain" description="Photolyase/cryptochrome alpha/beta" evidence="6">
    <location>
        <begin position="1"/>
        <end position="124"/>
    </location>
</feature>
<sequence length="461" mass="49565">MTAVMWFRRDLRIEDNPALLTASQTGPVVPLVILDPGLLGARARPRDAAFLTAVAALDAALGGRLVVRSGDPAVVVPEICAEVRAAAVHVSVETTPYGARRDRRVASLLSDRGIAWRATGSPYAVGPGLVRTRGGTPFAVFTPFARAWREHGAPGPAPAPARLDVVDGLGNDPLPAPGPLPGSTPVTEDAARQAWAHFLGDDLASYARLRDRPDQGGTSRLSTALKLGTIHPRTLLHDLAENGLTGSPGGERFITELAWREFYADVLWHNPRSAWHDLRPALAAMPYADPTNDSLAAERFSAWQQGRTGFPFVDAGMRQLLTEGWMHNRVRMVAASFLVKDLHIWWPHGARHFLDHLTDGDVASNSHGWQWVAGTGTDAAPYFRIFNPVAQGLKFDPEGAYVRRYVPELAHLPGASAHEPGTAANGYAGGYPPPIVDHAAERADALARYAAARRPAGETAS</sequence>
<dbReference type="InterPro" id="IPR036155">
    <property type="entry name" value="Crypto/Photolyase_N_sf"/>
</dbReference>
<dbReference type="Gene3D" id="1.10.579.10">
    <property type="entry name" value="DNA Cyclobutane Dipyrimidine Photolyase, subunit A, domain 3"/>
    <property type="match status" value="1"/>
</dbReference>
<dbReference type="SUPFAM" id="SSF52425">
    <property type="entry name" value="Cryptochrome/photolyase, N-terminal domain"/>
    <property type="match status" value="1"/>
</dbReference>
<dbReference type="InterPro" id="IPR036134">
    <property type="entry name" value="Crypto/Photolyase_FAD-like_sf"/>
</dbReference>
<name>A0ABN2L6S2_9MICO</name>
<comment type="similarity">
    <text evidence="4">Belongs to the DNA photolyase family.</text>
</comment>
<gene>
    <name evidence="7" type="ORF">GCM10009810_37770</name>
</gene>
<keyword evidence="8" id="KW-1185">Reference proteome</keyword>
<comment type="caution">
    <text evidence="7">The sequence shown here is derived from an EMBL/GenBank/DDBJ whole genome shotgun (WGS) entry which is preliminary data.</text>
</comment>